<evidence type="ECO:0000313" key="1">
    <source>
        <dbReference type="EMBL" id="MBU9843879.1"/>
    </source>
</evidence>
<organism evidence="1 2">
    <name type="scientific">Rahnella ecdela</name>
    <dbReference type="NCBI Taxonomy" id="2816250"/>
    <lineage>
        <taxon>Bacteria</taxon>
        <taxon>Pseudomonadati</taxon>
        <taxon>Pseudomonadota</taxon>
        <taxon>Gammaproteobacteria</taxon>
        <taxon>Enterobacterales</taxon>
        <taxon>Yersiniaceae</taxon>
        <taxon>Rahnella</taxon>
    </lineage>
</organism>
<evidence type="ECO:0000313" key="2">
    <source>
        <dbReference type="Proteomes" id="UP000739284"/>
    </source>
</evidence>
<dbReference type="PANTHER" id="PTHR47328">
    <property type="match status" value="1"/>
</dbReference>
<proteinExistence type="predicted"/>
<dbReference type="EMBL" id="JAFMOY010000103">
    <property type="protein sequence ID" value="MBU9843879.1"/>
    <property type="molecule type" value="Genomic_DNA"/>
</dbReference>
<gene>
    <name evidence="1" type="ORF">J1784_02405</name>
</gene>
<dbReference type="PANTHER" id="PTHR47328:SF1">
    <property type="entry name" value="RUTC FAMILY PROTEIN YOAB"/>
    <property type="match status" value="1"/>
</dbReference>
<dbReference type="InterPro" id="IPR006175">
    <property type="entry name" value="YjgF/YER057c/UK114"/>
</dbReference>
<name>A0ABS6LAC8_9GAMM</name>
<protein>
    <submittedName>
        <fullName evidence="1">RidA family protein</fullName>
    </submittedName>
</protein>
<sequence length="116" mass="12968">MAVKRINSSPRMSQASQHGNMVILSGQVSEGQSVAEQARNLFSSIDELLMKAGTTKSNIIYANIFLTDMNDYDAFNSEWDGWIDVEHQQSPSRSAIQVVRLAKPEWRVEVQVIVGL</sequence>
<keyword evidence="2" id="KW-1185">Reference proteome</keyword>
<dbReference type="RefSeq" id="WP_217147867.1">
    <property type="nucleotide sequence ID" value="NZ_JAFMOY010000103.1"/>
</dbReference>
<dbReference type="Proteomes" id="UP000739284">
    <property type="component" value="Unassembled WGS sequence"/>
</dbReference>
<comment type="caution">
    <text evidence="1">The sequence shown here is derived from an EMBL/GenBank/DDBJ whole genome shotgun (WGS) entry which is preliminary data.</text>
</comment>
<dbReference type="CDD" id="cd06150">
    <property type="entry name" value="YjgF_YER057c_UK114_like_2"/>
    <property type="match status" value="1"/>
</dbReference>
<dbReference type="Pfam" id="PF01042">
    <property type="entry name" value="Ribonuc_L-PSP"/>
    <property type="match status" value="1"/>
</dbReference>
<accession>A0ABS6LAC8</accession>
<reference evidence="1 2" key="1">
    <citation type="submission" date="2021-03" db="EMBL/GenBank/DDBJ databases">
        <title>Five novel Rahnella species.</title>
        <authorList>
            <person name="Brady C."/>
            <person name="Asselin J."/>
            <person name="Beer S."/>
            <person name="Bruberg M.B."/>
            <person name="Crampton B."/>
            <person name="Venter S."/>
            <person name="Arnold D."/>
            <person name="Denman S."/>
        </authorList>
    </citation>
    <scope>NUCLEOTIDE SEQUENCE [LARGE SCALE GENOMIC DNA]</scope>
    <source>
        <strain evidence="1 2">FRB 231</strain>
    </source>
</reference>
<dbReference type="InterPro" id="IPR035709">
    <property type="entry name" value="YoaB-like"/>
</dbReference>